<sequence>MEVRALGDQRDIFSVANIIEPLDVQQAPVATSFGIVGVILERGVVTDVGLVDAAKPRADANPLRRLVYERPSGAEIAIEVPAEMNVVPGATIDVQSVTMPSGTVVAVAARDSHDGPWIGLRDSGGLMPLSRFERGYVVGVAGLGMIMLAQTIGALPKMSLAVSMTGWCAVAAGASLILWLGLRRRVDRKALQRLLALPDAGDVDRIGAAAEGRDGGEKSVVAPAAMTA</sequence>
<feature type="transmembrane region" description="Helical" evidence="1">
    <location>
        <begin position="161"/>
        <end position="182"/>
    </location>
</feature>
<evidence type="ECO:0000313" key="2">
    <source>
        <dbReference type="EMBL" id="PTQ11796.1"/>
    </source>
</evidence>
<keyword evidence="3" id="KW-1185">Reference proteome</keyword>
<feature type="transmembrane region" description="Helical" evidence="1">
    <location>
        <begin position="136"/>
        <end position="155"/>
    </location>
</feature>
<proteinExistence type="predicted"/>
<dbReference type="EMBL" id="NWBU01000006">
    <property type="protein sequence ID" value="PTQ11796.1"/>
    <property type="molecule type" value="Genomic_DNA"/>
</dbReference>
<keyword evidence="1" id="KW-0812">Transmembrane</keyword>
<evidence type="ECO:0000256" key="1">
    <source>
        <dbReference type="SAM" id="Phobius"/>
    </source>
</evidence>
<gene>
    <name evidence="2" type="ORF">CLG96_07670</name>
</gene>
<name>A0A2T5FYV6_9SPHN</name>
<keyword evidence="1" id="KW-1133">Transmembrane helix</keyword>
<dbReference type="AlphaFoldDB" id="A0A2T5FYV6"/>
<reference evidence="2 3" key="1">
    <citation type="submission" date="2017-09" db="EMBL/GenBank/DDBJ databases">
        <title>Sphingomonas panjinensis sp.nov., isolated from oil-contaminated soil.</title>
        <authorList>
            <person name="Wang L."/>
            <person name="Chen L."/>
        </authorList>
    </citation>
    <scope>NUCLEOTIDE SEQUENCE [LARGE SCALE GENOMIC DNA]</scope>
    <source>
        <strain evidence="2 3">FW-11</strain>
    </source>
</reference>
<evidence type="ECO:0000313" key="3">
    <source>
        <dbReference type="Proteomes" id="UP000244162"/>
    </source>
</evidence>
<comment type="caution">
    <text evidence="2">The sequence shown here is derived from an EMBL/GenBank/DDBJ whole genome shotgun (WGS) entry which is preliminary data.</text>
</comment>
<organism evidence="2 3">
    <name type="scientific">Sphingomonas oleivorans</name>
    <dbReference type="NCBI Taxonomy" id="1735121"/>
    <lineage>
        <taxon>Bacteria</taxon>
        <taxon>Pseudomonadati</taxon>
        <taxon>Pseudomonadota</taxon>
        <taxon>Alphaproteobacteria</taxon>
        <taxon>Sphingomonadales</taxon>
        <taxon>Sphingomonadaceae</taxon>
        <taxon>Sphingomonas</taxon>
    </lineage>
</organism>
<protein>
    <submittedName>
        <fullName evidence="2">Uncharacterized protein</fullName>
    </submittedName>
</protein>
<keyword evidence="1" id="KW-0472">Membrane</keyword>
<dbReference type="Proteomes" id="UP000244162">
    <property type="component" value="Unassembled WGS sequence"/>
</dbReference>
<accession>A0A2T5FYV6</accession>